<reference evidence="1 2" key="1">
    <citation type="submission" date="2016-03" db="EMBL/GenBank/DDBJ databases">
        <title>Culture-independent genomics supports pathogen discovery for uncultivable bacteria within the genus Chlamydia.</title>
        <authorList>
            <person name="Taylor-Brown A."/>
            <person name="Bachmann N.L."/>
            <person name="Borel N."/>
            <person name="Polkinghorne A."/>
        </authorList>
    </citation>
    <scope>NUCLEOTIDE SEQUENCE [LARGE SCALE GENOMIC DNA]</scope>
    <source>
        <strain evidence="1 2">2742-308</strain>
    </source>
</reference>
<organism evidence="1 2">
    <name type="scientific">Candidatus Chlamydia sanziniae</name>
    <dbReference type="NCBI Taxonomy" id="1806891"/>
    <lineage>
        <taxon>Bacteria</taxon>
        <taxon>Pseudomonadati</taxon>
        <taxon>Chlamydiota</taxon>
        <taxon>Chlamydiia</taxon>
        <taxon>Chlamydiales</taxon>
        <taxon>Chlamydiaceae</taxon>
        <taxon>Chlamydia/Chlamydophila group</taxon>
        <taxon>Chlamydia</taxon>
    </lineage>
</organism>
<sequence length="49" mass="5766">MSMEAEGYWDIEVEDYWNDVGCVYVEAEKEEAGDYRALYICQKQSSHKP</sequence>
<name>A0A1A9HW91_9CHLA</name>
<keyword evidence="2" id="KW-1185">Reference proteome</keyword>
<proteinExistence type="predicted"/>
<dbReference type="AlphaFoldDB" id="A0A1A9HW91"/>
<gene>
    <name evidence="1" type="ORF">Cs308_0020</name>
</gene>
<dbReference type="Proteomes" id="UP000078162">
    <property type="component" value="Chromosome"/>
</dbReference>
<dbReference type="KEGG" id="csaz:Cs308_0020"/>
<accession>A0A1A9HW91</accession>
<evidence type="ECO:0000313" key="1">
    <source>
        <dbReference type="EMBL" id="ANH78196.1"/>
    </source>
</evidence>
<protein>
    <submittedName>
        <fullName evidence="1">Uncharacterized protein</fullName>
    </submittedName>
</protein>
<evidence type="ECO:0000313" key="2">
    <source>
        <dbReference type="Proteomes" id="UP000078162"/>
    </source>
</evidence>
<dbReference type="EMBL" id="CP014639">
    <property type="protein sequence ID" value="ANH78196.1"/>
    <property type="molecule type" value="Genomic_DNA"/>
</dbReference>